<dbReference type="Proteomes" id="UP000314294">
    <property type="component" value="Unassembled WGS sequence"/>
</dbReference>
<organism evidence="2 3">
    <name type="scientific">Liparis tanakae</name>
    <name type="common">Tanaka's snailfish</name>
    <dbReference type="NCBI Taxonomy" id="230148"/>
    <lineage>
        <taxon>Eukaryota</taxon>
        <taxon>Metazoa</taxon>
        <taxon>Chordata</taxon>
        <taxon>Craniata</taxon>
        <taxon>Vertebrata</taxon>
        <taxon>Euteleostomi</taxon>
        <taxon>Actinopterygii</taxon>
        <taxon>Neopterygii</taxon>
        <taxon>Teleostei</taxon>
        <taxon>Neoteleostei</taxon>
        <taxon>Acanthomorphata</taxon>
        <taxon>Eupercaria</taxon>
        <taxon>Perciformes</taxon>
        <taxon>Cottioidei</taxon>
        <taxon>Cottales</taxon>
        <taxon>Liparidae</taxon>
        <taxon>Liparis</taxon>
    </lineage>
</organism>
<dbReference type="EMBL" id="SRLO01000055">
    <property type="protein sequence ID" value="TNN80382.1"/>
    <property type="molecule type" value="Genomic_DNA"/>
</dbReference>
<keyword evidence="3" id="KW-1185">Reference proteome</keyword>
<reference evidence="2 3" key="1">
    <citation type="submission" date="2019-03" db="EMBL/GenBank/DDBJ databases">
        <title>First draft genome of Liparis tanakae, snailfish: a comprehensive survey of snailfish specific genes.</title>
        <authorList>
            <person name="Kim W."/>
            <person name="Song I."/>
            <person name="Jeong J.-H."/>
            <person name="Kim D."/>
            <person name="Kim S."/>
            <person name="Ryu S."/>
            <person name="Song J.Y."/>
            <person name="Lee S.K."/>
        </authorList>
    </citation>
    <scope>NUCLEOTIDE SEQUENCE [LARGE SCALE GENOMIC DNA]</scope>
    <source>
        <tissue evidence="2">Muscle</tissue>
    </source>
</reference>
<accession>A0A4Z2ISW0</accession>
<evidence type="ECO:0000313" key="2">
    <source>
        <dbReference type="EMBL" id="TNN80382.1"/>
    </source>
</evidence>
<comment type="caution">
    <text evidence="2">The sequence shown here is derived from an EMBL/GenBank/DDBJ whole genome shotgun (WGS) entry which is preliminary data.</text>
</comment>
<gene>
    <name evidence="2" type="ORF">EYF80_009406</name>
</gene>
<dbReference type="AlphaFoldDB" id="A0A4Z2ISW0"/>
<evidence type="ECO:0000313" key="3">
    <source>
        <dbReference type="Proteomes" id="UP000314294"/>
    </source>
</evidence>
<evidence type="ECO:0000256" key="1">
    <source>
        <dbReference type="SAM" id="MobiDB-lite"/>
    </source>
</evidence>
<protein>
    <submittedName>
        <fullName evidence="2">Uncharacterized protein</fullName>
    </submittedName>
</protein>
<sequence>MGSWEEEGREGGGGGGEEEESPGMVSSFGVDSSVRFRLADPTRKPDPHLSSTGLHLCWDSFSGQQLAGVDEPYNPTSGQTYRSAPCWRCAKRHSPTEDCGSSPATAPPEAWRSPDRTVLLLSCCSSCEIWELVVSLSLVRLACSLWTSSTSWAVSLSLALSSASRLECNATSVCCSWGRRRRQFNRMSRMTPVPLLI</sequence>
<feature type="region of interest" description="Disordered" evidence="1">
    <location>
        <begin position="1"/>
        <end position="29"/>
    </location>
</feature>
<name>A0A4Z2ISW0_9TELE</name>
<proteinExistence type="predicted"/>